<reference evidence="1" key="1">
    <citation type="submission" date="2023-04" db="EMBL/GenBank/DDBJ databases">
        <title>Draft Genome sequencing of Naganishia species isolated from polar environments using Oxford Nanopore Technology.</title>
        <authorList>
            <person name="Leo P."/>
            <person name="Venkateswaran K."/>
        </authorList>
    </citation>
    <scope>NUCLEOTIDE SEQUENCE</scope>
    <source>
        <strain evidence="1">MNA-CCFEE 5425</strain>
    </source>
</reference>
<proteinExistence type="predicted"/>
<gene>
    <name evidence="1" type="ORF">QFC22_003913</name>
</gene>
<organism evidence="1 2">
    <name type="scientific">Naganishia vaughanmartiniae</name>
    <dbReference type="NCBI Taxonomy" id="1424756"/>
    <lineage>
        <taxon>Eukaryota</taxon>
        <taxon>Fungi</taxon>
        <taxon>Dikarya</taxon>
        <taxon>Basidiomycota</taxon>
        <taxon>Agaricomycotina</taxon>
        <taxon>Tremellomycetes</taxon>
        <taxon>Filobasidiales</taxon>
        <taxon>Filobasidiaceae</taxon>
        <taxon>Naganishia</taxon>
    </lineage>
</organism>
<comment type="caution">
    <text evidence="1">The sequence shown here is derived from an EMBL/GenBank/DDBJ whole genome shotgun (WGS) entry which is preliminary data.</text>
</comment>
<name>A0ACC2X4I8_9TREE</name>
<accession>A0ACC2X4I8</accession>
<dbReference type="EMBL" id="JASBWU010000010">
    <property type="protein sequence ID" value="KAJ9118693.1"/>
    <property type="molecule type" value="Genomic_DNA"/>
</dbReference>
<dbReference type="Proteomes" id="UP001243375">
    <property type="component" value="Unassembled WGS sequence"/>
</dbReference>
<keyword evidence="2" id="KW-1185">Reference proteome</keyword>
<sequence length="1141" mass="120900">MSGPMPAVEEGNTQPSPDALDQSGGTNARTSFRPQDQSIDGTASNARIGQLPNQNLTVSTNSFDSGDIGDAAASTSQMSSGASSTSPASTSDSASQSQHLPFGPPRPPSAQPNTQRSDNRLPQPQSVHEGVIHGILEGLFGPMMNPPPAGNDPVATATNASQPEAPLSSTPGGSTIGQNANRSGNQRPGNPDIGTMFSMFGFPPGMMPLQGNSIARESSVNQSASTSGSQAHGTNPSGQPSVQPQPSRFPSGFSFTFDLGPFDIPGPAGPSNSRNQNQNPSNQATPNPNMSTSSGSSGSSGSPGRNAAGAPAVDTGTASSNQTSNNAPNAGMQQPPFAFILNPDGTWMYPQPSGTGAAAGAEGNAESRPAGGNGQPPTPFHFHFPGGSVTAEGNPGGAPPLFQLFSQLFPNGIHPVVVGPGMMNFAFGPQSFMQTRLPPDPERAEELLRGLKDPGMNMMMRLDRVIRADYSQGMNVDGAPQSDGGEGDAEGWKCAVCMETFEDELEEHRQLETSEAGSIQSSSTRTNEDGRKPSISSDADMHDVEMVLAGETREIPKNKTSLKMFPCHHVFHEDCLRPWLAQKTTCPTCRFDVDPHSVTLRRPVVRSNPLRPRARNTASSNRATPYGSRPDTPAFRTENLERAASSVQPSASSEAAMDLDASPAGSSSSDVPAALASSDTASSGSVPTFTQSDAPRSPFAFSRSTGVAQSGVDTGHVDRPPPAAGAEESVNTHDSAGEGRSGSGQRHSENAQHRGGPSFDPAGMQEAVHMLHEILRRGNPEHVNNSNARDTNNNNSSNANQNSSNRTDAAAVTDGSAQNGDAPNGSNSSPRRHNSHTIAIFEIALPDMPAHMMPDTFQGPNDNASQPFGNGMYQNFMIPFGQGNNGMPISGNRAPSDNVEQSGASANAGHHAEASASGDAPHSSANGRGPSSNAVEPESGEGVRPAHPPPRLHRWRSDPEQRHATDPLTGSNGESATGAPVPSQQPPPMERRRGDHPWHPPHVKESFSEWIVSREKALHWRCDDPICLYAPPEHPYTELKEEEWREWKPTDEKLTKIKSYNQYRFSGEENTGLRPVCQHEFHPSCLKVSCLSSNWWYKEPGRQETTVRCPKCRMQGWVRDEEMQPEGAAVPAVNTPTTTTS</sequence>
<protein>
    <submittedName>
        <fullName evidence="1">Uncharacterized protein</fullName>
    </submittedName>
</protein>
<evidence type="ECO:0000313" key="1">
    <source>
        <dbReference type="EMBL" id="KAJ9118693.1"/>
    </source>
</evidence>
<evidence type="ECO:0000313" key="2">
    <source>
        <dbReference type="Proteomes" id="UP001243375"/>
    </source>
</evidence>